<sequence>MKAFVLLLASLLGVCAGFTVPHTAVHPRDLKVEHRSIEGRITNGNVAAEGQVPYIVGVSLNSNGNWWWCGGSIIGNTWVLTAAHCVAGADEASLYYGAINYNEPAFRHTVSRENLIMYPGYVGLDHDLAMIRTPHVDFYSLVNKIELPSLNERYNSYENNWAQASGWEVRVISVSDCQAYYGTETATENVICVDTPDGKSTCQGDSGGPLATREGDKLIGVTSFGSIYGCQSGAPAGFTRVTNYLEWIKEVQHGSIEGRITNGNQAAEGQVPYIVGVSLNSNGNWWWCGGSIIGHTWVLTAAHCTAGADEASLYYGAINYNEPAFRHTVSSEKFIRYPGYVGLDHDLALIRTPHVDFYSLVNKIELPSLDDRYNSYENRWVQASGWGAIYDGSNVVEELRVVDLKVISVAECQAYYGTETASENTICVETPDGKATCQGDSGGPLVTKEGDKLVGITSFVSDYGCQVGGPAGFTRVTKYLEWIKEETGIYY</sequence>
<dbReference type="PRINTS" id="PR00722">
    <property type="entry name" value="CHYMOTRYPSIN"/>
</dbReference>
<dbReference type="Gene3D" id="2.40.10.10">
    <property type="entry name" value="Trypsin-like serine proteases"/>
    <property type="match status" value="4"/>
</dbReference>
<evidence type="ECO:0000313" key="12">
    <source>
        <dbReference type="Proteomes" id="UP001059596"/>
    </source>
</evidence>
<feature type="signal peptide" evidence="9">
    <location>
        <begin position="1"/>
        <end position="17"/>
    </location>
</feature>
<gene>
    <name evidence="11" type="ORF">M5D96_001282</name>
</gene>
<dbReference type="AlphaFoldDB" id="A0A9P9YYN6"/>
<dbReference type="InterPro" id="IPR001254">
    <property type="entry name" value="Trypsin_dom"/>
</dbReference>
<dbReference type="InterPro" id="IPR018114">
    <property type="entry name" value="TRYPSIN_HIS"/>
</dbReference>
<evidence type="ECO:0000256" key="7">
    <source>
        <dbReference type="ARBA" id="ARBA00023157"/>
    </source>
</evidence>
<keyword evidence="6" id="KW-0865">Zymogen</keyword>
<feature type="chain" id="PRO_5040317994" description="Peptidase S1 domain-containing protein" evidence="9">
    <location>
        <begin position="18"/>
        <end position="491"/>
    </location>
</feature>
<dbReference type="PANTHER" id="PTHR24276:SF96">
    <property type="entry name" value="PEPTIDASE S1 DOMAIN-CONTAINING PROTEIN"/>
    <property type="match status" value="1"/>
</dbReference>
<name>A0A9P9YYN6_9MUSC</name>
<dbReference type="PROSITE" id="PS00134">
    <property type="entry name" value="TRYPSIN_HIS"/>
    <property type="match status" value="2"/>
</dbReference>
<dbReference type="SMART" id="SM00020">
    <property type="entry name" value="Tryp_SPc"/>
    <property type="match status" value="2"/>
</dbReference>
<feature type="domain" description="Peptidase S1" evidence="10">
    <location>
        <begin position="260"/>
        <end position="488"/>
    </location>
</feature>
<keyword evidence="7" id="KW-1015">Disulfide bond</keyword>
<dbReference type="InterPro" id="IPR050430">
    <property type="entry name" value="Peptidase_S1"/>
</dbReference>
<dbReference type="PROSITE" id="PS00135">
    <property type="entry name" value="TRYPSIN_SER"/>
    <property type="match status" value="2"/>
</dbReference>
<keyword evidence="4 8" id="KW-0378">Hydrolase</keyword>
<dbReference type="PROSITE" id="PS50240">
    <property type="entry name" value="TRYPSIN_DOM"/>
    <property type="match status" value="2"/>
</dbReference>
<evidence type="ECO:0000256" key="2">
    <source>
        <dbReference type="ARBA" id="ARBA00022670"/>
    </source>
</evidence>
<keyword evidence="12" id="KW-1185">Reference proteome</keyword>
<evidence type="ECO:0000256" key="5">
    <source>
        <dbReference type="ARBA" id="ARBA00022825"/>
    </source>
</evidence>
<dbReference type="InterPro" id="IPR009003">
    <property type="entry name" value="Peptidase_S1_PA"/>
</dbReference>
<comment type="similarity">
    <text evidence="1">Belongs to the peptidase S1 family.</text>
</comment>
<accession>A0A9P9YYN6</accession>
<evidence type="ECO:0000259" key="10">
    <source>
        <dbReference type="PROSITE" id="PS50240"/>
    </source>
</evidence>
<keyword evidence="5 8" id="KW-0720">Serine protease</keyword>
<dbReference type="EMBL" id="JAMKOV010000001">
    <property type="protein sequence ID" value="KAI8045104.1"/>
    <property type="molecule type" value="Genomic_DNA"/>
</dbReference>
<dbReference type="InterPro" id="IPR001314">
    <property type="entry name" value="Peptidase_S1A"/>
</dbReference>
<dbReference type="InterPro" id="IPR043504">
    <property type="entry name" value="Peptidase_S1_PA_chymotrypsin"/>
</dbReference>
<dbReference type="Proteomes" id="UP001059596">
    <property type="component" value="Chromosome 3R"/>
</dbReference>
<dbReference type="GO" id="GO:0004252">
    <property type="term" value="F:serine-type endopeptidase activity"/>
    <property type="evidence" value="ECO:0007669"/>
    <property type="project" value="InterPro"/>
</dbReference>
<keyword evidence="3 9" id="KW-0732">Signal</keyword>
<reference evidence="11" key="1">
    <citation type="journal article" date="2023" name="Genome Biol. Evol.">
        <title>Long-read-based Genome Assembly of Drosophila gunungcola Reveals Fewer Chemosensory Genes in Flower-breeding Species.</title>
        <authorList>
            <person name="Negi A."/>
            <person name="Liao B.Y."/>
            <person name="Yeh S.D."/>
        </authorList>
    </citation>
    <scope>NUCLEOTIDE SEQUENCE</scope>
    <source>
        <strain evidence="11">Sukarami</strain>
    </source>
</reference>
<evidence type="ECO:0000256" key="8">
    <source>
        <dbReference type="RuleBase" id="RU363034"/>
    </source>
</evidence>
<dbReference type="SUPFAM" id="SSF50494">
    <property type="entry name" value="Trypsin-like serine proteases"/>
    <property type="match status" value="2"/>
</dbReference>
<protein>
    <recommendedName>
        <fullName evidence="10">Peptidase S1 domain-containing protein</fullName>
    </recommendedName>
</protein>
<keyword evidence="2 8" id="KW-0645">Protease</keyword>
<proteinExistence type="inferred from homology"/>
<organism evidence="11 12">
    <name type="scientific">Drosophila gunungcola</name>
    <name type="common">fruit fly</name>
    <dbReference type="NCBI Taxonomy" id="103775"/>
    <lineage>
        <taxon>Eukaryota</taxon>
        <taxon>Metazoa</taxon>
        <taxon>Ecdysozoa</taxon>
        <taxon>Arthropoda</taxon>
        <taxon>Hexapoda</taxon>
        <taxon>Insecta</taxon>
        <taxon>Pterygota</taxon>
        <taxon>Neoptera</taxon>
        <taxon>Endopterygota</taxon>
        <taxon>Diptera</taxon>
        <taxon>Brachycera</taxon>
        <taxon>Muscomorpha</taxon>
        <taxon>Ephydroidea</taxon>
        <taxon>Drosophilidae</taxon>
        <taxon>Drosophila</taxon>
        <taxon>Sophophora</taxon>
    </lineage>
</organism>
<dbReference type="CDD" id="cd00190">
    <property type="entry name" value="Tryp_SPc"/>
    <property type="match status" value="2"/>
</dbReference>
<dbReference type="InterPro" id="IPR033116">
    <property type="entry name" value="TRYPSIN_SER"/>
</dbReference>
<comment type="caution">
    <text evidence="11">The sequence shown here is derived from an EMBL/GenBank/DDBJ whole genome shotgun (WGS) entry which is preliminary data.</text>
</comment>
<feature type="domain" description="Peptidase S1" evidence="10">
    <location>
        <begin position="41"/>
        <end position="253"/>
    </location>
</feature>
<evidence type="ECO:0000256" key="4">
    <source>
        <dbReference type="ARBA" id="ARBA00022801"/>
    </source>
</evidence>
<evidence type="ECO:0000256" key="9">
    <source>
        <dbReference type="SAM" id="SignalP"/>
    </source>
</evidence>
<dbReference type="Pfam" id="PF00089">
    <property type="entry name" value="Trypsin"/>
    <property type="match status" value="2"/>
</dbReference>
<evidence type="ECO:0000256" key="6">
    <source>
        <dbReference type="ARBA" id="ARBA00023145"/>
    </source>
</evidence>
<dbReference type="PANTHER" id="PTHR24276">
    <property type="entry name" value="POLYSERASE-RELATED"/>
    <property type="match status" value="1"/>
</dbReference>
<evidence type="ECO:0000313" key="11">
    <source>
        <dbReference type="EMBL" id="KAI8045104.1"/>
    </source>
</evidence>
<evidence type="ECO:0000256" key="1">
    <source>
        <dbReference type="ARBA" id="ARBA00007664"/>
    </source>
</evidence>
<evidence type="ECO:0000256" key="3">
    <source>
        <dbReference type="ARBA" id="ARBA00022729"/>
    </source>
</evidence>
<dbReference type="GO" id="GO:0006508">
    <property type="term" value="P:proteolysis"/>
    <property type="evidence" value="ECO:0007669"/>
    <property type="project" value="UniProtKB-KW"/>
</dbReference>
<dbReference type="FunFam" id="2.40.10.10:FF:000043">
    <property type="entry name" value="serine proteases 1/2"/>
    <property type="match status" value="2"/>
</dbReference>
<dbReference type="FunFam" id="2.40.10.10:FF:000025">
    <property type="entry name" value="serine proteases 1/2"/>
    <property type="match status" value="1"/>
</dbReference>